<keyword evidence="4" id="KW-1185">Reference proteome</keyword>
<dbReference type="Gene3D" id="3.40.1620.10">
    <property type="entry name" value="YefM-like domain"/>
    <property type="match status" value="1"/>
</dbReference>
<dbReference type="Pfam" id="PF02604">
    <property type="entry name" value="PhdYeFM_antitox"/>
    <property type="match status" value="1"/>
</dbReference>
<proteinExistence type="inferred from homology"/>
<evidence type="ECO:0000313" key="4">
    <source>
        <dbReference type="Proteomes" id="UP000195442"/>
    </source>
</evidence>
<dbReference type="Gene3D" id="6.10.250.330">
    <property type="match status" value="1"/>
</dbReference>
<dbReference type="SUPFAM" id="SSF143120">
    <property type="entry name" value="YefM-like"/>
    <property type="match status" value="1"/>
</dbReference>
<dbReference type="OrthoDB" id="9802003at2"/>
<comment type="similarity">
    <text evidence="1 2">Belongs to the phD/YefM antitoxin family.</text>
</comment>
<dbReference type="InterPro" id="IPR036165">
    <property type="entry name" value="YefM-like_sf"/>
</dbReference>
<protein>
    <recommendedName>
        <fullName evidence="2">Antitoxin</fullName>
    </recommendedName>
</protein>
<accession>A0A1R4HIM0</accession>
<evidence type="ECO:0000256" key="1">
    <source>
        <dbReference type="ARBA" id="ARBA00009981"/>
    </source>
</evidence>
<sequence length="87" mass="10016">MQQNTFSNVRTHFKDACDQVVNDQDILLVTRRDADNIIMMPQSLFDAWQETVYLLKSPANAAALAKSIAQHRDSQVFERELFDAEED</sequence>
<reference evidence="4" key="1">
    <citation type="submission" date="2017-02" db="EMBL/GenBank/DDBJ databases">
        <authorList>
            <person name="Daims H."/>
        </authorList>
    </citation>
    <scope>NUCLEOTIDE SEQUENCE [LARGE SCALE GENOMIC DNA]</scope>
</reference>
<dbReference type="Proteomes" id="UP000195442">
    <property type="component" value="Unassembled WGS sequence"/>
</dbReference>
<evidence type="ECO:0000256" key="2">
    <source>
        <dbReference type="RuleBase" id="RU362080"/>
    </source>
</evidence>
<dbReference type="InterPro" id="IPR006442">
    <property type="entry name" value="Antitoxin_Phd/YefM"/>
</dbReference>
<evidence type="ECO:0000313" key="3">
    <source>
        <dbReference type="EMBL" id="SJM96075.1"/>
    </source>
</evidence>
<name>A0A1R4HIM0_9GAMM</name>
<organism evidence="3 4">
    <name type="scientific">Crenothrix polyspora</name>
    <dbReference type="NCBI Taxonomy" id="360316"/>
    <lineage>
        <taxon>Bacteria</taxon>
        <taxon>Pseudomonadati</taxon>
        <taxon>Pseudomonadota</taxon>
        <taxon>Gammaproteobacteria</taxon>
        <taxon>Methylococcales</taxon>
        <taxon>Crenotrichaceae</taxon>
        <taxon>Crenothrix</taxon>
    </lineage>
</organism>
<dbReference type="EMBL" id="FUKJ01000451">
    <property type="protein sequence ID" value="SJM96075.1"/>
    <property type="molecule type" value="Genomic_DNA"/>
</dbReference>
<dbReference type="AlphaFoldDB" id="A0A1R4HIM0"/>
<gene>
    <name evidence="3" type="primary">yefM</name>
    <name evidence="3" type="ORF">CRENPOLYSF2_840002</name>
</gene>
<dbReference type="RefSeq" id="WP_087148522.1">
    <property type="nucleotide sequence ID" value="NZ_FUKJ01000451.1"/>
</dbReference>
<comment type="function">
    <text evidence="2">Antitoxin component of a type II toxin-antitoxin (TA) system.</text>
</comment>